<dbReference type="NCBIfam" id="TIGR01484">
    <property type="entry name" value="HAD-SF-IIB"/>
    <property type="match status" value="1"/>
</dbReference>
<dbReference type="GO" id="GO:0016791">
    <property type="term" value="F:phosphatase activity"/>
    <property type="evidence" value="ECO:0007669"/>
    <property type="project" value="TreeGrafter"/>
</dbReference>
<gene>
    <name evidence="1" type="ORF">SAMN02745180_02344</name>
</gene>
<dbReference type="SFLD" id="SFLDS00003">
    <property type="entry name" value="Haloacid_Dehalogenase"/>
    <property type="match status" value="1"/>
</dbReference>
<dbReference type="AlphaFoldDB" id="A0A1M5YPF2"/>
<dbReference type="PANTHER" id="PTHR10000">
    <property type="entry name" value="PHOSPHOSERINE PHOSPHATASE"/>
    <property type="match status" value="1"/>
</dbReference>
<dbReference type="SFLD" id="SFLDG01140">
    <property type="entry name" value="C2.B:_Phosphomannomutase_and_P"/>
    <property type="match status" value="1"/>
</dbReference>
<dbReference type="RefSeq" id="WP_072744981.1">
    <property type="nucleotide sequence ID" value="NZ_FQXR01000014.1"/>
</dbReference>
<dbReference type="InterPro" id="IPR036412">
    <property type="entry name" value="HAD-like_sf"/>
</dbReference>
<name>A0A1M5YPF2_9FIRM</name>
<reference evidence="1 2" key="1">
    <citation type="submission" date="2016-11" db="EMBL/GenBank/DDBJ databases">
        <authorList>
            <person name="Jaros S."/>
            <person name="Januszkiewicz K."/>
            <person name="Wedrychowicz H."/>
        </authorList>
    </citation>
    <scope>NUCLEOTIDE SEQUENCE [LARGE SCALE GENOMIC DNA]</scope>
    <source>
        <strain evidence="1 2">DSM 13106</strain>
    </source>
</reference>
<dbReference type="CDD" id="cd07516">
    <property type="entry name" value="HAD_Pase"/>
    <property type="match status" value="1"/>
</dbReference>
<dbReference type="Gene3D" id="3.40.50.1000">
    <property type="entry name" value="HAD superfamily/HAD-like"/>
    <property type="match status" value="1"/>
</dbReference>
<dbReference type="Proteomes" id="UP000184389">
    <property type="component" value="Unassembled WGS sequence"/>
</dbReference>
<dbReference type="OrthoDB" id="9781413at2"/>
<dbReference type="Pfam" id="PF08282">
    <property type="entry name" value="Hydrolase_3"/>
    <property type="match status" value="1"/>
</dbReference>
<dbReference type="Gene3D" id="3.30.1240.10">
    <property type="match status" value="1"/>
</dbReference>
<proteinExistence type="predicted"/>
<organism evidence="1 2">
    <name type="scientific">Sporanaerobacter acetigenes DSM 13106</name>
    <dbReference type="NCBI Taxonomy" id="1123281"/>
    <lineage>
        <taxon>Bacteria</taxon>
        <taxon>Bacillati</taxon>
        <taxon>Bacillota</taxon>
        <taxon>Tissierellia</taxon>
        <taxon>Tissierellales</taxon>
        <taxon>Sporanaerobacteraceae</taxon>
        <taxon>Sporanaerobacter</taxon>
    </lineage>
</organism>
<dbReference type="PROSITE" id="PS01229">
    <property type="entry name" value="COF_2"/>
    <property type="match status" value="1"/>
</dbReference>
<evidence type="ECO:0008006" key="3">
    <source>
        <dbReference type="Google" id="ProtNLM"/>
    </source>
</evidence>
<dbReference type="GO" id="GO:0000287">
    <property type="term" value="F:magnesium ion binding"/>
    <property type="evidence" value="ECO:0007669"/>
    <property type="project" value="TreeGrafter"/>
</dbReference>
<accession>A0A1M5YPF2</accession>
<dbReference type="SFLD" id="SFLDG01144">
    <property type="entry name" value="C2.B.4:_PGP_Like"/>
    <property type="match status" value="1"/>
</dbReference>
<evidence type="ECO:0000313" key="1">
    <source>
        <dbReference type="EMBL" id="SHI13957.1"/>
    </source>
</evidence>
<keyword evidence="2" id="KW-1185">Reference proteome</keyword>
<sequence>MYKILALDLDGTLLDPNHEVSKTNIENISKLMDKGVKIILVSGREPSSIAPIGRKLGLKDCLVGFNGAIITDYTGEKVIYEQNIDSEVTKEIIEICMEKDIYNVVFIRNKLYVSNKDDDRFKLFEKYTTTEIEEVENLYEFLDKSNLWESVGKILQSGDNEILTMFKEKNLSIYRDDITAEFSLPFFLEVYNSGASKGHAMAKIGETYGIDRDEIIAIGDGENDISMIEYAGVGIAMENGLDIVKKNADFITLSNSEDGVSYAIKKYWGE</sequence>
<dbReference type="SUPFAM" id="SSF56784">
    <property type="entry name" value="HAD-like"/>
    <property type="match status" value="1"/>
</dbReference>
<protein>
    <recommendedName>
        <fullName evidence="3">Cof subfamily of IIB subfamily of haloacid dehalogenase superfamily/HAD-superfamily hydrolase, subfamily IIB</fullName>
    </recommendedName>
</protein>
<dbReference type="EMBL" id="FQXR01000014">
    <property type="protein sequence ID" value="SHI13957.1"/>
    <property type="molecule type" value="Genomic_DNA"/>
</dbReference>
<evidence type="ECO:0000313" key="2">
    <source>
        <dbReference type="Proteomes" id="UP000184389"/>
    </source>
</evidence>
<dbReference type="InterPro" id="IPR000150">
    <property type="entry name" value="Cof"/>
</dbReference>
<dbReference type="InterPro" id="IPR006379">
    <property type="entry name" value="HAD-SF_hydro_IIB"/>
</dbReference>
<dbReference type="STRING" id="1123281.SAMN02745180_02344"/>
<dbReference type="PANTHER" id="PTHR10000:SF8">
    <property type="entry name" value="HAD SUPERFAMILY HYDROLASE-LIKE, TYPE 3"/>
    <property type="match status" value="1"/>
</dbReference>
<dbReference type="GO" id="GO:0005829">
    <property type="term" value="C:cytosol"/>
    <property type="evidence" value="ECO:0007669"/>
    <property type="project" value="TreeGrafter"/>
</dbReference>
<dbReference type="InterPro" id="IPR023214">
    <property type="entry name" value="HAD_sf"/>
</dbReference>
<dbReference type="NCBIfam" id="TIGR00099">
    <property type="entry name" value="Cof-subfamily"/>
    <property type="match status" value="1"/>
</dbReference>